<evidence type="ECO:0000313" key="2">
    <source>
        <dbReference type="Proteomes" id="UP000821845"/>
    </source>
</evidence>
<proteinExistence type="predicted"/>
<dbReference type="Proteomes" id="UP000821845">
    <property type="component" value="Chromosome 4"/>
</dbReference>
<keyword evidence="2" id="KW-1185">Reference proteome</keyword>
<sequence length="1158" mass="125921">MAPSSSSWRQLFPITPQMTPDRNSIPDVKSIDCLDDAVATADQKEQASEKKDKQKKTKRKKRKKSLRPRSADEKSDVSALTHETTTTTTSRVSAASTPAGAVLTTSGEISTTSASPKASSVPALPVFESSPAPIDTITAPALLRNDSTGCGSSVAQGVLQSTAGSSDGARQLPEEPSRTGGERQPSDASRVAMSSGGLLPGRQSTSRHWGGSLFDLSPSTRIDDTTTVVLGSRTKGMFHLFGRWAQPLLPQHTGTASSTAFQQNQFHQGTAPTDGGSGAPPQPSAALQTDGRDPSRAAPQGRPASGADGAGRGRTWNSREMGYSYFTTDPESKKPKSVGSLPGLGSVPDIYRLPDSTATSPRSKAAWCETTMVAAAFCIFWAVFAIIVLLMRERLVASDDNGDPLCQTDDCVLHAALLANITATSTVGPCEDFAAYVCSVWSPANRPPTNDSHQESSAMDAVIYDWYKGVGDALRAGASQLPIGVKAVEMYDACVGDDSRYGTNPDEFLRFVKEVGLGWPEALPEGVDALSVFVSLAFNFEAPAWFSVDISESRDRKLWRLVISPDGYLPVLLDQHRDIVKTGGYVSHWSRIWNSIAPSVAQPGKDELESERRVMEDILGKLQGAASSPSKDTALFSLGDIGKYTHPVSSSNWVEALNKTLPVPVTTATEVYFPDVSYMKTVGILFSKYDDRQLVRHLSWLFVQLYGPAADPRLLVNRSSSDEPANAPRLLFCGSNVVVSYKLLLSMLYFVSRISVQDRNLLDACFESLIVTGAEKVANSSWLDVDSKLLAGAKIKAVEARIWPNEVLVKTNFLEQIYEEFPKGRDSFAAYWVQSRRKIRNLKARKLYRRLSYQPRCSREQCVSYDATLNHVLVAIGALVRPLFYRNGTKGMLYGGIGFLMALEIVKSLDSGGLRWGPSGNVVADSILSKPSQKEYAKPPPIEKDGDYETAAISWSDSRALHVENRRTAPLARRKILSLVDSVTCLCIAACRFVSFFAFPKDPLLKKRWLVAIKRDEGKLFAVTKHTKVRSTHFANDDCLPNVVGGRRYLRVDAVPSVFAFGKPQRPARRKPRDRQQCVSRASELALETTLPPGGDVAVSRDCATADGVLDATECSDSASAPTSATDFQERQEVCGCAATVVNLEEQLSEHQANWKAI</sequence>
<protein>
    <submittedName>
        <fullName evidence="1">Uncharacterized protein</fullName>
    </submittedName>
</protein>
<reference evidence="1" key="1">
    <citation type="submission" date="2020-05" db="EMBL/GenBank/DDBJ databases">
        <title>Large-scale comparative analyses of tick genomes elucidate their genetic diversity and vector capacities.</title>
        <authorList>
            <person name="Jia N."/>
            <person name="Wang J."/>
            <person name="Shi W."/>
            <person name="Du L."/>
            <person name="Sun Y."/>
            <person name="Zhan W."/>
            <person name="Jiang J."/>
            <person name="Wang Q."/>
            <person name="Zhang B."/>
            <person name="Ji P."/>
            <person name="Sakyi L.B."/>
            <person name="Cui X."/>
            <person name="Yuan T."/>
            <person name="Jiang B."/>
            <person name="Yang W."/>
            <person name="Lam T.T.-Y."/>
            <person name="Chang Q."/>
            <person name="Ding S."/>
            <person name="Wang X."/>
            <person name="Zhu J."/>
            <person name="Ruan X."/>
            <person name="Zhao L."/>
            <person name="Wei J."/>
            <person name="Que T."/>
            <person name="Du C."/>
            <person name="Cheng J."/>
            <person name="Dai P."/>
            <person name="Han X."/>
            <person name="Huang E."/>
            <person name="Gao Y."/>
            <person name="Liu J."/>
            <person name="Shao H."/>
            <person name="Ye R."/>
            <person name="Li L."/>
            <person name="Wei W."/>
            <person name="Wang X."/>
            <person name="Wang C."/>
            <person name="Yang T."/>
            <person name="Huo Q."/>
            <person name="Li W."/>
            <person name="Guo W."/>
            <person name="Chen H."/>
            <person name="Zhou L."/>
            <person name="Ni X."/>
            <person name="Tian J."/>
            <person name="Zhou Y."/>
            <person name="Sheng Y."/>
            <person name="Liu T."/>
            <person name="Pan Y."/>
            <person name="Xia L."/>
            <person name="Li J."/>
            <person name="Zhao F."/>
            <person name="Cao W."/>
        </authorList>
    </citation>
    <scope>NUCLEOTIDE SEQUENCE</scope>
    <source>
        <strain evidence="1">Hyas-2018</strain>
    </source>
</reference>
<name>A0ACB7SKN3_HYAAI</name>
<comment type="caution">
    <text evidence="1">The sequence shown here is derived from an EMBL/GenBank/DDBJ whole genome shotgun (WGS) entry which is preliminary data.</text>
</comment>
<gene>
    <name evidence="1" type="ORF">HPB50_025621</name>
</gene>
<accession>A0ACB7SKN3</accession>
<dbReference type="EMBL" id="CM023484">
    <property type="protein sequence ID" value="KAH6934601.1"/>
    <property type="molecule type" value="Genomic_DNA"/>
</dbReference>
<organism evidence="1 2">
    <name type="scientific">Hyalomma asiaticum</name>
    <name type="common">Tick</name>
    <dbReference type="NCBI Taxonomy" id="266040"/>
    <lineage>
        <taxon>Eukaryota</taxon>
        <taxon>Metazoa</taxon>
        <taxon>Ecdysozoa</taxon>
        <taxon>Arthropoda</taxon>
        <taxon>Chelicerata</taxon>
        <taxon>Arachnida</taxon>
        <taxon>Acari</taxon>
        <taxon>Parasitiformes</taxon>
        <taxon>Ixodida</taxon>
        <taxon>Ixodoidea</taxon>
        <taxon>Ixodidae</taxon>
        <taxon>Hyalomminae</taxon>
        <taxon>Hyalomma</taxon>
    </lineage>
</organism>
<evidence type="ECO:0000313" key="1">
    <source>
        <dbReference type="EMBL" id="KAH6934601.1"/>
    </source>
</evidence>